<accession>A0AA89C4W8</accession>
<comment type="catalytic activity">
    <reaction evidence="4">
        <text>N-(5Z,8Z,11Z,14Z-eicosatetraenoyl)-1,2-di-(9Z-octadecenoyl)-sn-glycero-3-phosphoethanolamine + H2O = N-(5Z,8Z,11Z,14Z-eicosatetraenoyl)-ethanolamine + 1,2-di-(9Z-octadecenoyl)-sn-glycero-3-phosphate + H(+)</text>
        <dbReference type="Rhea" id="RHEA:45528"/>
        <dbReference type="ChEBI" id="CHEBI:2700"/>
        <dbReference type="ChEBI" id="CHEBI:15377"/>
        <dbReference type="ChEBI" id="CHEBI:15378"/>
        <dbReference type="ChEBI" id="CHEBI:74546"/>
        <dbReference type="ChEBI" id="CHEBI:85277"/>
    </reaction>
    <physiologicalReaction direction="left-to-right" evidence="4">
        <dbReference type="Rhea" id="RHEA:45529"/>
    </physiologicalReaction>
</comment>
<feature type="domain" description="Metallo-beta-lactamase" evidence="5">
    <location>
        <begin position="124"/>
        <end position="188"/>
    </location>
</feature>
<dbReference type="EC" id="3.1.4.54" evidence="2"/>
<comment type="similarity">
    <text evidence="1">Belongs to the NAPE-PLD family.</text>
</comment>
<sequence length="262" mass="30085">MEGAEGDGTFTKPIYENGKFKNPWKTWRETQGFKNLIKLMRSKDSSNIPNQTELDKILPVEKPDFDKLRAPPSDKIQVVWIGHATVLVQLDGITILADPIFSQRCSAVPMVGTKESWMTSMGCKNVVEMTWWDEEKFPDRGDITVACTPSQHFCNRSLTDFNKCLWASWVIKGPRHSFFFGGDTAYCEGWFMQNIHVNPEEAVQIHQDIKSQNSMGIHWGTFKMTSEFYLEPRQRLAEEVAKRGLKADSFYTLTHGRVHEVM</sequence>
<dbReference type="GO" id="GO:0070292">
    <property type="term" value="P:N-acylphosphatidylethanolamine metabolic process"/>
    <property type="evidence" value="ECO:0007669"/>
    <property type="project" value="TreeGrafter"/>
</dbReference>
<comment type="caution">
    <text evidence="6">The sequence shown here is derived from an EMBL/GenBank/DDBJ whole genome shotgun (WGS) entry which is preliminary data.</text>
</comment>
<reference evidence="6" key="1">
    <citation type="submission" date="2019-08" db="EMBL/GenBank/DDBJ databases">
        <title>The improved chromosome-level genome for the pearl oyster Pinctada fucata martensii using PacBio sequencing and Hi-C.</title>
        <authorList>
            <person name="Zheng Z."/>
        </authorList>
    </citation>
    <scope>NUCLEOTIDE SEQUENCE</scope>
    <source>
        <strain evidence="6">ZZ-2019</strain>
        <tissue evidence="6">Adductor muscle</tissue>
    </source>
</reference>
<dbReference type="Pfam" id="PF12706">
    <property type="entry name" value="Lactamase_B_2"/>
    <property type="match status" value="1"/>
</dbReference>
<dbReference type="InterPro" id="IPR036866">
    <property type="entry name" value="RibonucZ/Hydroxyglut_hydro"/>
</dbReference>
<dbReference type="InterPro" id="IPR001279">
    <property type="entry name" value="Metallo-B-lactamas"/>
</dbReference>
<evidence type="ECO:0000256" key="4">
    <source>
        <dbReference type="ARBA" id="ARBA00048025"/>
    </source>
</evidence>
<organism evidence="6 7">
    <name type="scientific">Pinctada imbricata</name>
    <name type="common">Atlantic pearl-oyster</name>
    <name type="synonym">Pinctada martensii</name>
    <dbReference type="NCBI Taxonomy" id="66713"/>
    <lineage>
        <taxon>Eukaryota</taxon>
        <taxon>Metazoa</taxon>
        <taxon>Spiralia</taxon>
        <taxon>Lophotrochozoa</taxon>
        <taxon>Mollusca</taxon>
        <taxon>Bivalvia</taxon>
        <taxon>Autobranchia</taxon>
        <taxon>Pteriomorphia</taxon>
        <taxon>Pterioida</taxon>
        <taxon>Pterioidea</taxon>
        <taxon>Pteriidae</taxon>
        <taxon>Pinctada</taxon>
    </lineage>
</organism>
<dbReference type="GO" id="GO:0070291">
    <property type="term" value="P:N-acylethanolamine metabolic process"/>
    <property type="evidence" value="ECO:0007669"/>
    <property type="project" value="TreeGrafter"/>
</dbReference>
<dbReference type="AlphaFoldDB" id="A0AA89C4W8"/>
<evidence type="ECO:0000313" key="6">
    <source>
        <dbReference type="EMBL" id="KAK3106132.1"/>
    </source>
</evidence>
<evidence type="ECO:0000259" key="5">
    <source>
        <dbReference type="Pfam" id="PF12706"/>
    </source>
</evidence>
<dbReference type="Gene3D" id="3.60.15.10">
    <property type="entry name" value="Ribonuclease Z/Hydroxyacylglutathione hydrolase-like"/>
    <property type="match status" value="2"/>
</dbReference>
<keyword evidence="3" id="KW-0442">Lipid degradation</keyword>
<name>A0AA89C4W8_PINIB</name>
<dbReference type="GO" id="GO:0070290">
    <property type="term" value="F:N-acylphosphatidylethanolamine-specific phospholipase D activity"/>
    <property type="evidence" value="ECO:0007669"/>
    <property type="project" value="UniProtKB-EC"/>
</dbReference>
<keyword evidence="7" id="KW-1185">Reference proteome</keyword>
<dbReference type="InterPro" id="IPR024884">
    <property type="entry name" value="NAPE-PLD"/>
</dbReference>
<dbReference type="GO" id="GO:0009395">
    <property type="term" value="P:phospholipid catabolic process"/>
    <property type="evidence" value="ECO:0007669"/>
    <property type="project" value="UniProtKB-KW"/>
</dbReference>
<dbReference type="PIRSF" id="PIRSF038896">
    <property type="entry name" value="NAPE-PLD"/>
    <property type="match status" value="1"/>
</dbReference>
<dbReference type="GO" id="GO:0005737">
    <property type="term" value="C:cytoplasm"/>
    <property type="evidence" value="ECO:0007669"/>
    <property type="project" value="TreeGrafter"/>
</dbReference>
<proteinExistence type="inferred from homology"/>
<evidence type="ECO:0000256" key="3">
    <source>
        <dbReference type="ARBA" id="ARBA00022668"/>
    </source>
</evidence>
<dbReference type="Proteomes" id="UP001186944">
    <property type="component" value="Unassembled WGS sequence"/>
</dbReference>
<keyword evidence="3" id="KW-0595">Phospholipid degradation</keyword>
<protein>
    <recommendedName>
        <fullName evidence="2">N-acetylphosphatidylethanolamine-hydrolyzing phospholipase D</fullName>
        <ecNumber evidence="2">3.1.4.54</ecNumber>
    </recommendedName>
</protein>
<dbReference type="GO" id="GO:0008270">
    <property type="term" value="F:zinc ion binding"/>
    <property type="evidence" value="ECO:0007669"/>
    <property type="project" value="InterPro"/>
</dbReference>
<gene>
    <name evidence="6" type="ORF">FSP39_013372</name>
</gene>
<evidence type="ECO:0000313" key="7">
    <source>
        <dbReference type="Proteomes" id="UP001186944"/>
    </source>
</evidence>
<dbReference type="SUPFAM" id="SSF56281">
    <property type="entry name" value="Metallo-hydrolase/oxidoreductase"/>
    <property type="match status" value="1"/>
</dbReference>
<dbReference type="PANTHER" id="PTHR15032:SF4">
    <property type="entry name" value="N-ACYL-PHOSPHATIDYLETHANOLAMINE-HYDROLYZING PHOSPHOLIPASE D"/>
    <property type="match status" value="1"/>
</dbReference>
<keyword evidence="3" id="KW-0443">Lipid metabolism</keyword>
<evidence type="ECO:0000256" key="2">
    <source>
        <dbReference type="ARBA" id="ARBA00012279"/>
    </source>
</evidence>
<dbReference type="PANTHER" id="PTHR15032">
    <property type="entry name" value="N-ACYL-PHOSPHATIDYLETHANOLAMINE-HYDROLYZING PHOSPHOLIPASE D"/>
    <property type="match status" value="1"/>
</dbReference>
<keyword evidence="3" id="KW-1208">Phospholipid metabolism</keyword>
<evidence type="ECO:0000256" key="1">
    <source>
        <dbReference type="ARBA" id="ARBA00010127"/>
    </source>
</evidence>
<dbReference type="EMBL" id="VSWD01000003">
    <property type="protein sequence ID" value="KAK3106132.1"/>
    <property type="molecule type" value="Genomic_DNA"/>
</dbReference>